<dbReference type="EMBL" id="JBAHYK010000267">
    <property type="protein sequence ID" value="KAL0575866.1"/>
    <property type="molecule type" value="Genomic_DNA"/>
</dbReference>
<feature type="region of interest" description="Disordered" evidence="1">
    <location>
        <begin position="54"/>
        <end position="128"/>
    </location>
</feature>
<gene>
    <name evidence="2" type="ORF">V5O48_006116</name>
</gene>
<accession>A0ABR3FKF6</accession>
<keyword evidence="3" id="KW-1185">Reference proteome</keyword>
<organism evidence="2 3">
    <name type="scientific">Marasmius crinis-equi</name>
    <dbReference type="NCBI Taxonomy" id="585013"/>
    <lineage>
        <taxon>Eukaryota</taxon>
        <taxon>Fungi</taxon>
        <taxon>Dikarya</taxon>
        <taxon>Basidiomycota</taxon>
        <taxon>Agaricomycotina</taxon>
        <taxon>Agaricomycetes</taxon>
        <taxon>Agaricomycetidae</taxon>
        <taxon>Agaricales</taxon>
        <taxon>Marasmiineae</taxon>
        <taxon>Marasmiaceae</taxon>
        <taxon>Marasmius</taxon>
    </lineage>
</organism>
<protein>
    <submittedName>
        <fullName evidence="2">Uncharacterized protein</fullName>
    </submittedName>
</protein>
<comment type="caution">
    <text evidence="2">The sequence shown here is derived from an EMBL/GenBank/DDBJ whole genome shotgun (WGS) entry which is preliminary data.</text>
</comment>
<name>A0ABR3FKF6_9AGAR</name>
<reference evidence="2 3" key="1">
    <citation type="submission" date="2024-02" db="EMBL/GenBank/DDBJ databases">
        <title>A draft genome for the cacao thread blight pathogen Marasmius crinis-equi.</title>
        <authorList>
            <person name="Cohen S.P."/>
            <person name="Baruah I.K."/>
            <person name="Amoako-Attah I."/>
            <person name="Bukari Y."/>
            <person name="Meinhardt L.W."/>
            <person name="Bailey B.A."/>
        </authorList>
    </citation>
    <scope>NUCLEOTIDE SEQUENCE [LARGE SCALE GENOMIC DNA]</scope>
    <source>
        <strain evidence="2 3">GH-76</strain>
    </source>
</reference>
<feature type="compositionally biased region" description="Acidic residues" evidence="1">
    <location>
        <begin position="68"/>
        <end position="98"/>
    </location>
</feature>
<proteinExistence type="predicted"/>
<evidence type="ECO:0000256" key="1">
    <source>
        <dbReference type="SAM" id="MobiDB-lite"/>
    </source>
</evidence>
<dbReference type="Proteomes" id="UP001465976">
    <property type="component" value="Unassembled WGS sequence"/>
</dbReference>
<sequence>MSVKCVERSWKTSTYQRLRDYQIARGFDPTTTDLARHLDYQIFDIVTDQPLPSHFEEINDSDLYSSDEATDEDLYSSNETTDEETSDYDSDSVGEDPYLEQILQTYLQPHDRTASFTPEAGARRRPIE</sequence>
<evidence type="ECO:0000313" key="2">
    <source>
        <dbReference type="EMBL" id="KAL0575866.1"/>
    </source>
</evidence>
<evidence type="ECO:0000313" key="3">
    <source>
        <dbReference type="Proteomes" id="UP001465976"/>
    </source>
</evidence>